<dbReference type="InterPro" id="IPR036291">
    <property type="entry name" value="NAD(P)-bd_dom_sf"/>
</dbReference>
<evidence type="ECO:0000256" key="2">
    <source>
        <dbReference type="ARBA" id="ARBA00023027"/>
    </source>
</evidence>
<name>A0A7R8ZZI5_9CRUS</name>
<dbReference type="SUPFAM" id="SSF51735">
    <property type="entry name" value="NAD(P)-binding Rossmann-fold domains"/>
    <property type="match status" value="1"/>
</dbReference>
<reference evidence="3" key="1">
    <citation type="submission" date="2020-11" db="EMBL/GenBank/DDBJ databases">
        <authorList>
            <person name="Tran Van P."/>
        </authorList>
    </citation>
    <scope>NUCLEOTIDE SEQUENCE</scope>
</reference>
<dbReference type="Gene3D" id="3.40.50.720">
    <property type="entry name" value="NAD(P)-binding Rossmann-like Domain"/>
    <property type="match status" value="2"/>
</dbReference>
<dbReference type="PANTHER" id="PTHR43333:SF1">
    <property type="entry name" value="D-ISOMER SPECIFIC 2-HYDROXYACID DEHYDROGENASE NAD-BINDING DOMAIN-CONTAINING PROTEIN"/>
    <property type="match status" value="1"/>
</dbReference>
<dbReference type="AlphaFoldDB" id="A0A7R8ZZI5"/>
<organism evidence="3">
    <name type="scientific">Cyprideis torosa</name>
    <dbReference type="NCBI Taxonomy" id="163714"/>
    <lineage>
        <taxon>Eukaryota</taxon>
        <taxon>Metazoa</taxon>
        <taxon>Ecdysozoa</taxon>
        <taxon>Arthropoda</taxon>
        <taxon>Crustacea</taxon>
        <taxon>Oligostraca</taxon>
        <taxon>Ostracoda</taxon>
        <taxon>Podocopa</taxon>
        <taxon>Podocopida</taxon>
        <taxon>Cytherocopina</taxon>
        <taxon>Cytheroidea</taxon>
        <taxon>Cytherideidae</taxon>
        <taxon>Cyprideis</taxon>
    </lineage>
</organism>
<evidence type="ECO:0000256" key="1">
    <source>
        <dbReference type="ARBA" id="ARBA00023002"/>
    </source>
</evidence>
<protein>
    <submittedName>
        <fullName evidence="3">Uncharacterized protein</fullName>
    </submittedName>
</protein>
<keyword evidence="1" id="KW-0560">Oxidoreductase</keyword>
<dbReference type="GO" id="GO:0051287">
    <property type="term" value="F:NAD binding"/>
    <property type="evidence" value="ECO:0007669"/>
    <property type="project" value="InterPro"/>
</dbReference>
<accession>A0A7R8ZZI5</accession>
<dbReference type="GO" id="GO:0016491">
    <property type="term" value="F:oxidoreductase activity"/>
    <property type="evidence" value="ECO:0007669"/>
    <property type="project" value="UniProtKB-KW"/>
</dbReference>
<dbReference type="OrthoDB" id="298012at2759"/>
<keyword evidence="2" id="KW-0520">NAD</keyword>
<dbReference type="EMBL" id="OB691233">
    <property type="protein sequence ID" value="CAD7237725.1"/>
    <property type="molecule type" value="Genomic_DNA"/>
</dbReference>
<proteinExistence type="predicted"/>
<gene>
    <name evidence="3" type="ORF">CTOB1V02_LOCUS15540</name>
</gene>
<sequence>MAALGEVKVLFSLGAGVDGIDFSLIPEHLPVVRMVEPALSHGMQQYLVHRVIDLSRHFWQYRDQQQEGRWLCHEHYPGGRRVSFLGWGNMVRPAALTLAAMGYTVRAWRRGHAIDEGGVRVVSAADGPLTALLAETDILVNVLPLTVQTRHIINAETLSALPAKASLVNAGRGGHVDEAALLDALDRGHLQRAVLDVFAEEPLPAAHRFWTHPSVDLSPHIASLTDPESAMAYVWQQIQRFEAGQPLQNVVDRQRAY</sequence>
<dbReference type="PANTHER" id="PTHR43333">
    <property type="entry name" value="2-HACID_DH_C DOMAIN-CONTAINING PROTEIN"/>
    <property type="match status" value="1"/>
</dbReference>
<dbReference type="InterPro" id="IPR006140">
    <property type="entry name" value="D-isomer_DH_NAD-bd"/>
</dbReference>
<evidence type="ECO:0000313" key="3">
    <source>
        <dbReference type="EMBL" id="CAD7237725.1"/>
    </source>
</evidence>
<dbReference type="Pfam" id="PF02826">
    <property type="entry name" value="2-Hacid_dh_C"/>
    <property type="match status" value="1"/>
</dbReference>